<organism evidence="1 2">
    <name type="scientific">Chitinimonas viridis</name>
    <dbReference type="NCBI Taxonomy" id="664880"/>
    <lineage>
        <taxon>Bacteria</taxon>
        <taxon>Pseudomonadati</taxon>
        <taxon>Pseudomonadota</taxon>
        <taxon>Betaproteobacteria</taxon>
        <taxon>Neisseriales</taxon>
        <taxon>Chitinibacteraceae</taxon>
        <taxon>Chitinimonas</taxon>
    </lineage>
</organism>
<proteinExistence type="predicted"/>
<reference evidence="1" key="2">
    <citation type="submission" date="2023-06" db="EMBL/GenBank/DDBJ databases">
        <authorList>
            <person name="Lucena T."/>
            <person name="Sun Q."/>
        </authorList>
    </citation>
    <scope>NUCLEOTIDE SEQUENCE</scope>
    <source>
        <strain evidence="1">CECT 7703</strain>
    </source>
</reference>
<keyword evidence="2" id="KW-1185">Reference proteome</keyword>
<sequence length="57" mass="6089">MAGLLLLGVALGVGWLAWRVDPCLRCSYRRQGGCAAADTCAKAPSVGRLHTVVVHRR</sequence>
<dbReference type="Proteomes" id="UP001180081">
    <property type="component" value="Unassembled WGS sequence"/>
</dbReference>
<dbReference type="EMBL" id="JAUFPU010000004">
    <property type="protein sequence ID" value="MDN3576288.1"/>
    <property type="molecule type" value="Genomic_DNA"/>
</dbReference>
<accession>A0ABT8B2D5</accession>
<reference evidence="1" key="1">
    <citation type="journal article" date="2014" name="Int. J. Syst. Evol. Microbiol.">
        <title>Complete genome of a new Firmicutes species belonging to the dominant human colonic microbiota ('Ruminococcus bicirculans') reveals two chromosomes and a selective capacity to utilize plant glucans.</title>
        <authorList>
            <consortium name="NISC Comparative Sequencing Program"/>
            <person name="Wegmann U."/>
            <person name="Louis P."/>
            <person name="Goesmann A."/>
            <person name="Henrissat B."/>
            <person name="Duncan S.H."/>
            <person name="Flint H.J."/>
        </authorList>
    </citation>
    <scope>NUCLEOTIDE SEQUENCE</scope>
    <source>
        <strain evidence="1">CECT 7703</strain>
    </source>
</reference>
<gene>
    <name evidence="1" type="ORF">QWZ03_05865</name>
</gene>
<dbReference type="RefSeq" id="WP_290331866.1">
    <property type="nucleotide sequence ID" value="NZ_JAUFPU010000004.1"/>
</dbReference>
<comment type="caution">
    <text evidence="1">The sequence shown here is derived from an EMBL/GenBank/DDBJ whole genome shotgun (WGS) entry which is preliminary data.</text>
</comment>
<evidence type="ECO:0008006" key="3">
    <source>
        <dbReference type="Google" id="ProtNLM"/>
    </source>
</evidence>
<evidence type="ECO:0000313" key="1">
    <source>
        <dbReference type="EMBL" id="MDN3576288.1"/>
    </source>
</evidence>
<protein>
    <recommendedName>
        <fullName evidence="3">FeoB-associated Cys-rich membrane protein</fullName>
    </recommendedName>
</protein>
<evidence type="ECO:0000313" key="2">
    <source>
        <dbReference type="Proteomes" id="UP001180081"/>
    </source>
</evidence>
<name>A0ABT8B2D5_9NEIS</name>